<dbReference type="OMA" id="SLCGYQL"/>
<evidence type="ECO:0000313" key="6">
    <source>
        <dbReference type="EMBL" id="KAH9367422.1"/>
    </source>
</evidence>
<evidence type="ECO:0000256" key="1">
    <source>
        <dbReference type="ARBA" id="ARBA00000110"/>
    </source>
</evidence>
<keyword evidence="3" id="KW-0460">Magnesium</keyword>
<sequence>MSLAAAASTSGSSKHLDELERPFFNIAHMVNSIKEVDQYLRLGANAIEADVTFQSDGTAKQTFHGSPCDCFRNCYMRENIVDYLEYIRKITSLCGYQLPPKPSTFAVSETPNS</sequence>
<gene>
    <name evidence="6" type="ORF">HPB48_021484</name>
</gene>
<evidence type="ECO:0000256" key="5">
    <source>
        <dbReference type="ARBA" id="ARBA00023239"/>
    </source>
</evidence>
<dbReference type="GO" id="GO:0046872">
    <property type="term" value="F:metal ion binding"/>
    <property type="evidence" value="ECO:0007669"/>
    <property type="project" value="UniProtKB-KW"/>
</dbReference>
<dbReference type="AlphaFoldDB" id="A0A9J6FMG4"/>
<comment type="caution">
    <text evidence="6">The sequence shown here is derived from an EMBL/GenBank/DDBJ whole genome shotgun (WGS) entry which is preliminary data.</text>
</comment>
<dbReference type="GO" id="GO:0016829">
    <property type="term" value="F:lyase activity"/>
    <property type="evidence" value="ECO:0007669"/>
    <property type="project" value="UniProtKB-KW"/>
</dbReference>
<organism evidence="6 7">
    <name type="scientific">Haemaphysalis longicornis</name>
    <name type="common">Bush tick</name>
    <dbReference type="NCBI Taxonomy" id="44386"/>
    <lineage>
        <taxon>Eukaryota</taxon>
        <taxon>Metazoa</taxon>
        <taxon>Ecdysozoa</taxon>
        <taxon>Arthropoda</taxon>
        <taxon>Chelicerata</taxon>
        <taxon>Arachnida</taxon>
        <taxon>Acari</taxon>
        <taxon>Parasitiformes</taxon>
        <taxon>Ixodida</taxon>
        <taxon>Ixodoidea</taxon>
        <taxon>Ixodidae</taxon>
        <taxon>Haemaphysalinae</taxon>
        <taxon>Haemaphysalis</taxon>
    </lineage>
</organism>
<protein>
    <submittedName>
        <fullName evidence="6">Uncharacterized protein</fullName>
    </submittedName>
</protein>
<proteinExistence type="predicted"/>
<dbReference type="GO" id="GO:0006629">
    <property type="term" value="P:lipid metabolic process"/>
    <property type="evidence" value="ECO:0007669"/>
    <property type="project" value="InterPro"/>
</dbReference>
<dbReference type="GO" id="GO:0008081">
    <property type="term" value="F:phosphoric diester hydrolase activity"/>
    <property type="evidence" value="ECO:0007669"/>
    <property type="project" value="InterPro"/>
</dbReference>
<keyword evidence="7" id="KW-1185">Reference proteome</keyword>
<keyword evidence="4" id="KW-1015">Disulfide bond</keyword>
<comment type="catalytic activity">
    <reaction evidence="1">
        <text>an N-(acyl)-sphingosylphosphoethanolamine = an N-(acyl)-sphingosyl-1,3-cyclic phosphate + ethanolamine</text>
        <dbReference type="Rhea" id="RHEA:60648"/>
        <dbReference type="ChEBI" id="CHEBI:57603"/>
        <dbReference type="ChEBI" id="CHEBI:143891"/>
        <dbReference type="ChEBI" id="CHEBI:143892"/>
    </reaction>
</comment>
<dbReference type="VEuPathDB" id="VectorBase:HLOH_059301"/>
<dbReference type="Proteomes" id="UP000821853">
    <property type="component" value="Chromosome 2"/>
</dbReference>
<evidence type="ECO:0000256" key="3">
    <source>
        <dbReference type="ARBA" id="ARBA00022842"/>
    </source>
</evidence>
<name>A0A9J6FMG4_HAELO</name>
<evidence type="ECO:0000256" key="2">
    <source>
        <dbReference type="ARBA" id="ARBA00022723"/>
    </source>
</evidence>
<evidence type="ECO:0000256" key="4">
    <source>
        <dbReference type="ARBA" id="ARBA00023157"/>
    </source>
</evidence>
<dbReference type="EMBL" id="JABSTR010000004">
    <property type="protein sequence ID" value="KAH9367422.1"/>
    <property type="molecule type" value="Genomic_DNA"/>
</dbReference>
<keyword evidence="5" id="KW-0456">Lyase</keyword>
<evidence type="ECO:0000313" key="7">
    <source>
        <dbReference type="Proteomes" id="UP000821853"/>
    </source>
</evidence>
<dbReference type="InterPro" id="IPR017946">
    <property type="entry name" value="PLC-like_Pdiesterase_TIM-brl"/>
</dbReference>
<dbReference type="Gene3D" id="3.20.20.190">
    <property type="entry name" value="Phosphatidylinositol (PI) phosphodiesterase"/>
    <property type="match status" value="1"/>
</dbReference>
<accession>A0A9J6FMG4</accession>
<dbReference type="OrthoDB" id="1058301at2759"/>
<keyword evidence="2" id="KW-0479">Metal-binding</keyword>
<reference evidence="6 7" key="1">
    <citation type="journal article" date="2020" name="Cell">
        <title>Large-Scale Comparative Analyses of Tick Genomes Elucidate Their Genetic Diversity and Vector Capacities.</title>
        <authorList>
            <consortium name="Tick Genome and Microbiome Consortium (TIGMIC)"/>
            <person name="Jia N."/>
            <person name="Wang J."/>
            <person name="Shi W."/>
            <person name="Du L."/>
            <person name="Sun Y."/>
            <person name="Zhan W."/>
            <person name="Jiang J.F."/>
            <person name="Wang Q."/>
            <person name="Zhang B."/>
            <person name="Ji P."/>
            <person name="Bell-Sakyi L."/>
            <person name="Cui X.M."/>
            <person name="Yuan T.T."/>
            <person name="Jiang B.G."/>
            <person name="Yang W.F."/>
            <person name="Lam T.T."/>
            <person name="Chang Q.C."/>
            <person name="Ding S.J."/>
            <person name="Wang X.J."/>
            <person name="Zhu J.G."/>
            <person name="Ruan X.D."/>
            <person name="Zhao L."/>
            <person name="Wei J.T."/>
            <person name="Ye R.Z."/>
            <person name="Que T.C."/>
            <person name="Du C.H."/>
            <person name="Zhou Y.H."/>
            <person name="Cheng J.X."/>
            <person name="Dai P.F."/>
            <person name="Guo W.B."/>
            <person name="Han X.H."/>
            <person name="Huang E.J."/>
            <person name="Li L.F."/>
            <person name="Wei W."/>
            <person name="Gao Y.C."/>
            <person name="Liu J.Z."/>
            <person name="Shao H.Z."/>
            <person name="Wang X."/>
            <person name="Wang C.C."/>
            <person name="Yang T.C."/>
            <person name="Huo Q.B."/>
            <person name="Li W."/>
            <person name="Chen H.Y."/>
            <person name="Chen S.E."/>
            <person name="Zhou L.G."/>
            <person name="Ni X.B."/>
            <person name="Tian J.H."/>
            <person name="Sheng Y."/>
            <person name="Liu T."/>
            <person name="Pan Y.S."/>
            <person name="Xia L.Y."/>
            <person name="Li J."/>
            <person name="Zhao F."/>
            <person name="Cao W.C."/>
        </authorList>
    </citation>
    <scope>NUCLEOTIDE SEQUENCE [LARGE SCALE GENOMIC DNA]</scope>
    <source>
        <strain evidence="6">HaeL-2018</strain>
    </source>
</reference>